<organism evidence="2 3">
    <name type="scientific">Synchytrium endobioticum</name>
    <dbReference type="NCBI Taxonomy" id="286115"/>
    <lineage>
        <taxon>Eukaryota</taxon>
        <taxon>Fungi</taxon>
        <taxon>Fungi incertae sedis</taxon>
        <taxon>Chytridiomycota</taxon>
        <taxon>Chytridiomycota incertae sedis</taxon>
        <taxon>Chytridiomycetes</taxon>
        <taxon>Synchytriales</taxon>
        <taxon>Synchytriaceae</taxon>
        <taxon>Synchytrium</taxon>
    </lineage>
</organism>
<feature type="compositionally biased region" description="Polar residues" evidence="1">
    <location>
        <begin position="223"/>
        <end position="244"/>
    </location>
</feature>
<feature type="compositionally biased region" description="Basic and acidic residues" evidence="1">
    <location>
        <begin position="160"/>
        <end position="179"/>
    </location>
</feature>
<evidence type="ECO:0000313" key="2">
    <source>
        <dbReference type="EMBL" id="TPX32954.1"/>
    </source>
</evidence>
<feature type="compositionally biased region" description="Pro residues" evidence="1">
    <location>
        <begin position="126"/>
        <end position="136"/>
    </location>
</feature>
<feature type="compositionally biased region" description="Low complexity" evidence="1">
    <location>
        <begin position="490"/>
        <end position="499"/>
    </location>
</feature>
<feature type="compositionally biased region" description="Low complexity" evidence="1">
    <location>
        <begin position="526"/>
        <end position="535"/>
    </location>
</feature>
<feature type="region of interest" description="Disordered" evidence="1">
    <location>
        <begin position="309"/>
        <end position="335"/>
    </location>
</feature>
<comment type="caution">
    <text evidence="2">The sequence shown here is derived from an EMBL/GenBank/DDBJ whole genome shotgun (WGS) entry which is preliminary data.</text>
</comment>
<feature type="compositionally biased region" description="Basic residues" evidence="1">
    <location>
        <begin position="479"/>
        <end position="489"/>
    </location>
</feature>
<proteinExistence type="predicted"/>
<accession>A0A507C4B3</accession>
<feature type="compositionally biased region" description="Polar residues" evidence="1">
    <location>
        <begin position="1084"/>
        <end position="1097"/>
    </location>
</feature>
<keyword evidence="3" id="KW-1185">Reference proteome</keyword>
<feature type="compositionally biased region" description="Low complexity" evidence="1">
    <location>
        <begin position="143"/>
        <end position="157"/>
    </location>
</feature>
<feature type="compositionally biased region" description="Low complexity" evidence="1">
    <location>
        <begin position="188"/>
        <end position="208"/>
    </location>
</feature>
<feature type="compositionally biased region" description="Acidic residues" evidence="1">
    <location>
        <begin position="1045"/>
        <end position="1070"/>
    </location>
</feature>
<dbReference type="EMBL" id="QEAN01000553">
    <property type="protein sequence ID" value="TPX32954.1"/>
    <property type="molecule type" value="Genomic_DNA"/>
</dbReference>
<dbReference type="AlphaFoldDB" id="A0A507C4B3"/>
<evidence type="ECO:0000313" key="3">
    <source>
        <dbReference type="Proteomes" id="UP000317494"/>
    </source>
</evidence>
<evidence type="ECO:0000256" key="1">
    <source>
        <dbReference type="SAM" id="MobiDB-lite"/>
    </source>
</evidence>
<feature type="compositionally biased region" description="Acidic residues" evidence="1">
    <location>
        <begin position="947"/>
        <end position="965"/>
    </location>
</feature>
<dbReference type="Proteomes" id="UP000317494">
    <property type="component" value="Unassembled WGS sequence"/>
</dbReference>
<name>A0A507C4B3_9FUNG</name>
<feature type="region of interest" description="Disordered" evidence="1">
    <location>
        <begin position="942"/>
        <end position="967"/>
    </location>
</feature>
<reference evidence="2 3" key="1">
    <citation type="journal article" date="2019" name="Sci. Rep.">
        <title>Comparative genomics of chytrid fungi reveal insights into the obligate biotrophic and pathogenic lifestyle of Synchytrium endobioticum.</title>
        <authorList>
            <person name="van de Vossenberg B.T.L.H."/>
            <person name="Warris S."/>
            <person name="Nguyen H.D.T."/>
            <person name="van Gent-Pelzer M.P.E."/>
            <person name="Joly D.L."/>
            <person name="van de Geest H.C."/>
            <person name="Bonants P.J.M."/>
            <person name="Smith D.S."/>
            <person name="Levesque C.A."/>
            <person name="van der Lee T.A.J."/>
        </authorList>
    </citation>
    <scope>NUCLEOTIDE SEQUENCE [LARGE SCALE GENOMIC DNA]</scope>
    <source>
        <strain evidence="2 3">MB42</strain>
    </source>
</reference>
<feature type="compositionally biased region" description="Basic and acidic residues" evidence="1">
    <location>
        <begin position="546"/>
        <end position="555"/>
    </location>
</feature>
<dbReference type="VEuPathDB" id="FungiDB:SeMB42_g07546"/>
<feature type="compositionally biased region" description="Basic residues" evidence="1">
    <location>
        <begin position="1016"/>
        <end position="1041"/>
    </location>
</feature>
<feature type="region of interest" description="Disordered" evidence="1">
    <location>
        <begin position="1004"/>
        <end position="1097"/>
    </location>
</feature>
<sequence length="1097" mass="119340">MGYKKDASAVGQFPPTPTTFLIAPPLPRSGPAYVLIPPRIPAPESQLSASLCDTPLLPTRLPAYHHQIRLAHPNQSPGPSCDTIRYEQRTHLDNCATPRRTAAAQKSPTACPPPFRPGFTAKSPPRSTPPNSPPPMNTEGINTTYARATSTSPAPASQRGDSHVQMSRDPHLVGREKRSTTPTDSPKSASAAAGRGRGISTRGGPRTSPSGSLKPSFVDSDENVQSLASCSNLPSSINDPTGTETAPKVQDTEIFVHSPPKKESANLQNTKPPPEEQRPPKRPRGFRGTTYAPMVFSKPPNVLPLPTHSSMHAVSHSNHPFNRQQGRPGNSAKFTSVSSTPFFTNPPRDGTIQNYIQSLPLEKWKWPSVPREGELCWAPLDRPPEPVRPPSPAFPDPLPTTMPDSADLALQETLFWVVQVVAKIGPVASDIVRKAGADDGLRITAAGGCLDLLNLACAADVMRVDSDTDEDGDGGTHGTKGKRKRKKVRNNNTTSTTNGADYNAPTPMMEDVQPDTSGSAPQPIHPTTTTRPETTAGHVTQIKADLNSENKETKNESLAVPKSTKPTKVHLQGEPLYIVRTLPLHTLDPRRADPNAEHYLLPASQLYPYLSHDPEPRKDVRFNRAALQAVDMAGGWHIPEGVQQVHKDGIESFHPGNSSQIQQSPLSSRDIAAALNKSYAIPERTIPDFNDLLDSESLQLNTSDTSMAARVTALVANRLPDHDKLRVTLLSSIRYGTEIVHVGDMVRLATKMNEKRGGRNPNPNTSGSAVGTRRQAAAAALNAFGNGFGTANFTGATSANISNNNSSSNNNYNGTLSVQVSSPLPTNDREFMLIQHITVRRRLFNNIASVRVEGDIYHRVAIVLPNGDCKVKWKPLSIRREVELTRIAGRCYGEAEIRLRMPVVCEVRDWDGIERLEPIDKEREKEVITSVVLRAPKSVFEPLPPFIDDEGESDGDEDLPDDFDSEQDRVLYPPRASASIINPGLRPHQSPILPTVAISLPVAPRIERTPSATSRGRGRGGQRGRPRGRGRGTYSSRRRRSSLSSEEEELSDDSTEEDLDTNEDVTDDESDLKSPITSPHHGMTGSTAVSAVHNSYR</sequence>
<feature type="region of interest" description="Disordered" evidence="1">
    <location>
        <begin position="465"/>
        <end position="567"/>
    </location>
</feature>
<feature type="region of interest" description="Disordered" evidence="1">
    <location>
        <begin position="93"/>
        <end position="288"/>
    </location>
</feature>
<gene>
    <name evidence="2" type="ORF">SeMB42_g07546</name>
</gene>
<protein>
    <submittedName>
        <fullName evidence="2">Uncharacterized protein</fullName>
    </submittedName>
</protein>